<feature type="compositionally biased region" description="Pro residues" evidence="1">
    <location>
        <begin position="28"/>
        <end position="44"/>
    </location>
</feature>
<evidence type="ECO:0000313" key="3">
    <source>
        <dbReference type="EMBL" id="RDS78525.1"/>
    </source>
</evidence>
<dbReference type="Gene3D" id="2.70.70.10">
    <property type="entry name" value="Glucose Permease (Domain IIA)"/>
    <property type="match status" value="1"/>
</dbReference>
<protein>
    <submittedName>
        <fullName evidence="3">M23 family peptidase</fullName>
    </submittedName>
</protein>
<organism evidence="3 4">
    <name type="scientific">Alteriqipengyuania lutimaris</name>
    <dbReference type="NCBI Taxonomy" id="1538146"/>
    <lineage>
        <taxon>Bacteria</taxon>
        <taxon>Pseudomonadati</taxon>
        <taxon>Pseudomonadota</taxon>
        <taxon>Alphaproteobacteria</taxon>
        <taxon>Sphingomonadales</taxon>
        <taxon>Erythrobacteraceae</taxon>
        <taxon>Alteriqipengyuania</taxon>
    </lineage>
</organism>
<dbReference type="AlphaFoldDB" id="A0A395LP65"/>
<dbReference type="OrthoDB" id="9815245at2"/>
<feature type="region of interest" description="Disordered" evidence="1">
    <location>
        <begin position="1"/>
        <end position="46"/>
    </location>
</feature>
<feature type="domain" description="M23ase beta-sheet core" evidence="2">
    <location>
        <begin position="194"/>
        <end position="290"/>
    </location>
</feature>
<dbReference type="CDD" id="cd12797">
    <property type="entry name" value="M23_peptidase"/>
    <property type="match status" value="1"/>
</dbReference>
<gene>
    <name evidence="3" type="ORF">DL238_03810</name>
</gene>
<name>A0A395LP65_9SPHN</name>
<reference evidence="3 4" key="1">
    <citation type="submission" date="2018-07" db="EMBL/GenBank/DDBJ databases">
        <title>Erythrobacter nanhaiensis sp. nov., a novel member of the genus Erythrobacter isolated from the South China Sea.</title>
        <authorList>
            <person name="Chen X."/>
            <person name="Liu J."/>
        </authorList>
    </citation>
    <scope>NUCLEOTIDE SEQUENCE [LARGE SCALE GENOMIC DNA]</scope>
    <source>
        <strain evidence="3 4">S-5</strain>
    </source>
</reference>
<dbReference type="Proteomes" id="UP000254101">
    <property type="component" value="Unassembled WGS sequence"/>
</dbReference>
<dbReference type="InterPro" id="IPR011055">
    <property type="entry name" value="Dup_hybrid_motif"/>
</dbReference>
<sequence length="299" mass="32152">MVLAGSCSTADSLETPSETVQPVAAPASPTPAPTASPTPTPAPAPARATFTFRGELEQGGWIRGRVPSNTRSARLGEQAIGFDEDGYFFAAFDRDQGPQAELVAVLDDGRTVSSPLTVAPRDWNLEYVNVPYRAGRSSAEFQRLREGEIAQIVAARAQETGAQGWRQDFIWPATGRISGRFGSQRVYQGKPGPYHSGLDIAQPTGTPYQAPADGVVTLVAQDPFTLEGRLLMIDHGMGLNSAFLHSATTVVREGQKVRQGQYLGTIGATGRATGPHLHWSLKWRDSRLDPLLFLGPMPD</sequence>
<keyword evidence="4" id="KW-1185">Reference proteome</keyword>
<evidence type="ECO:0000256" key="1">
    <source>
        <dbReference type="SAM" id="MobiDB-lite"/>
    </source>
</evidence>
<dbReference type="InterPro" id="IPR016047">
    <property type="entry name" value="M23ase_b-sheet_dom"/>
</dbReference>
<dbReference type="PANTHER" id="PTHR21666">
    <property type="entry name" value="PEPTIDASE-RELATED"/>
    <property type="match status" value="1"/>
</dbReference>
<accession>A0A395LP65</accession>
<proteinExistence type="predicted"/>
<dbReference type="SUPFAM" id="SSF51261">
    <property type="entry name" value="Duplicated hybrid motif"/>
    <property type="match status" value="1"/>
</dbReference>
<dbReference type="GO" id="GO:0004222">
    <property type="term" value="F:metalloendopeptidase activity"/>
    <property type="evidence" value="ECO:0007669"/>
    <property type="project" value="TreeGrafter"/>
</dbReference>
<evidence type="ECO:0000259" key="2">
    <source>
        <dbReference type="Pfam" id="PF01551"/>
    </source>
</evidence>
<feature type="compositionally biased region" description="Polar residues" evidence="1">
    <location>
        <begin position="1"/>
        <end position="20"/>
    </location>
</feature>
<evidence type="ECO:0000313" key="4">
    <source>
        <dbReference type="Proteomes" id="UP000254101"/>
    </source>
</evidence>
<dbReference type="FunFam" id="2.70.70.10:FF:000019">
    <property type="entry name" value="M23 family peptidase"/>
    <property type="match status" value="1"/>
</dbReference>
<dbReference type="EMBL" id="QRBB01000001">
    <property type="protein sequence ID" value="RDS78525.1"/>
    <property type="molecule type" value="Genomic_DNA"/>
</dbReference>
<dbReference type="Pfam" id="PF01551">
    <property type="entry name" value="Peptidase_M23"/>
    <property type="match status" value="1"/>
</dbReference>
<comment type="caution">
    <text evidence="3">The sequence shown here is derived from an EMBL/GenBank/DDBJ whole genome shotgun (WGS) entry which is preliminary data.</text>
</comment>
<dbReference type="PANTHER" id="PTHR21666:SF285">
    <property type="entry name" value="M23 FAMILY METALLOPEPTIDASE"/>
    <property type="match status" value="1"/>
</dbReference>
<dbReference type="InterPro" id="IPR050570">
    <property type="entry name" value="Cell_wall_metabolism_enzyme"/>
</dbReference>